<comment type="caution">
    <text evidence="2">The sequence shown here is derived from an EMBL/GenBank/DDBJ whole genome shotgun (WGS) entry which is preliminary data.</text>
</comment>
<organism evidence="2 3">
    <name type="scientific">Aureimonas phyllosphaerae</name>
    <dbReference type="NCBI Taxonomy" id="1166078"/>
    <lineage>
        <taxon>Bacteria</taxon>
        <taxon>Pseudomonadati</taxon>
        <taxon>Pseudomonadota</taxon>
        <taxon>Alphaproteobacteria</taxon>
        <taxon>Hyphomicrobiales</taxon>
        <taxon>Aurantimonadaceae</taxon>
        <taxon>Aureimonas</taxon>
    </lineage>
</organism>
<evidence type="ECO:0000256" key="1">
    <source>
        <dbReference type="SAM" id="MobiDB-lite"/>
    </source>
</evidence>
<evidence type="ECO:0000313" key="2">
    <source>
        <dbReference type="EMBL" id="MBB3936046.1"/>
    </source>
</evidence>
<proteinExistence type="predicted"/>
<gene>
    <name evidence="2" type="ORF">GGR05_002196</name>
</gene>
<dbReference type="AlphaFoldDB" id="A0A7W6FUG5"/>
<keyword evidence="3" id="KW-1185">Reference proteome</keyword>
<protein>
    <submittedName>
        <fullName evidence="2">Uncharacterized protein</fullName>
    </submittedName>
</protein>
<name>A0A7W6FUG5_9HYPH</name>
<evidence type="ECO:0000313" key="3">
    <source>
        <dbReference type="Proteomes" id="UP000531216"/>
    </source>
</evidence>
<reference evidence="2 3" key="1">
    <citation type="submission" date="2020-08" db="EMBL/GenBank/DDBJ databases">
        <title>Genomic Encyclopedia of Type Strains, Phase IV (KMG-IV): sequencing the most valuable type-strain genomes for metagenomic binning, comparative biology and taxonomic classification.</title>
        <authorList>
            <person name="Goeker M."/>
        </authorList>
    </citation>
    <scope>NUCLEOTIDE SEQUENCE [LARGE SCALE GENOMIC DNA]</scope>
    <source>
        <strain evidence="2 3">DSM 25024</strain>
    </source>
</reference>
<accession>A0A7W6FUG5</accession>
<sequence>MSRVPGASPITPDIEEIRRRGDDEDRPLPGEEAGTVPEPAPVEEGGREPDTRRD</sequence>
<dbReference type="EMBL" id="JACIDO010000004">
    <property type="protein sequence ID" value="MBB3936046.1"/>
    <property type="molecule type" value="Genomic_DNA"/>
</dbReference>
<feature type="compositionally biased region" description="Basic and acidic residues" evidence="1">
    <location>
        <begin position="44"/>
        <end position="54"/>
    </location>
</feature>
<dbReference type="RefSeq" id="WP_175526848.1">
    <property type="nucleotide sequence ID" value="NZ_FOOA01000009.1"/>
</dbReference>
<dbReference type="Proteomes" id="UP000531216">
    <property type="component" value="Unassembled WGS sequence"/>
</dbReference>
<feature type="compositionally biased region" description="Basic and acidic residues" evidence="1">
    <location>
        <begin position="15"/>
        <end position="29"/>
    </location>
</feature>
<feature type="region of interest" description="Disordered" evidence="1">
    <location>
        <begin position="1"/>
        <end position="54"/>
    </location>
</feature>